<dbReference type="Proteomes" id="UP000004478">
    <property type="component" value="Unassembled WGS sequence"/>
</dbReference>
<dbReference type="AlphaFoldDB" id="K1LI38"/>
<dbReference type="OrthoDB" id="980645at2"/>
<reference evidence="1 2" key="1">
    <citation type="journal article" date="2012" name="J. Bacteriol.">
        <title>Draft Genome Sequence of Cecembia lonarensis Strain LW9T, Isolated from Lonar Lake, a Haloalkaline Lake in India.</title>
        <authorList>
            <person name="Shivaji S."/>
            <person name="Ara S."/>
            <person name="Singh A."/>
            <person name="Pinnaka A.K."/>
        </authorList>
    </citation>
    <scope>NUCLEOTIDE SEQUENCE [LARGE SCALE GENOMIC DNA]</scope>
    <source>
        <strain evidence="1 2">LW9</strain>
    </source>
</reference>
<comment type="caution">
    <text evidence="1">The sequence shown here is derived from an EMBL/GenBank/DDBJ whole genome shotgun (WGS) entry which is preliminary data.</text>
</comment>
<evidence type="ECO:0000313" key="2">
    <source>
        <dbReference type="Proteomes" id="UP000004478"/>
    </source>
</evidence>
<dbReference type="EMBL" id="AMGM01000015">
    <property type="protein sequence ID" value="EKB49943.1"/>
    <property type="molecule type" value="Genomic_DNA"/>
</dbReference>
<dbReference type="RefSeq" id="WP_009184408.1">
    <property type="nucleotide sequence ID" value="NZ_AMGM01000015.1"/>
</dbReference>
<proteinExistence type="predicted"/>
<keyword evidence="2" id="KW-1185">Reference proteome</keyword>
<protein>
    <submittedName>
        <fullName evidence="1">Uncharacterized protein</fullName>
    </submittedName>
</protein>
<evidence type="ECO:0000313" key="1">
    <source>
        <dbReference type="EMBL" id="EKB49943.1"/>
    </source>
</evidence>
<accession>K1LI38</accession>
<name>K1LI38_CECL9</name>
<organism evidence="1 2">
    <name type="scientific">Cecembia lonarensis (strain CCUG 58316 / KCTC 22772 / LW9)</name>
    <dbReference type="NCBI Taxonomy" id="1225176"/>
    <lineage>
        <taxon>Bacteria</taxon>
        <taxon>Pseudomonadati</taxon>
        <taxon>Bacteroidota</taxon>
        <taxon>Cytophagia</taxon>
        <taxon>Cytophagales</taxon>
        <taxon>Cyclobacteriaceae</taxon>
        <taxon>Cecembia</taxon>
    </lineage>
</organism>
<sequence>MFKRTLHILLALLILINGMGYSVIQADFYIYQDKIAALFCINKDKPELACDGKCELERRLDEAQETEENKRRAVQEEVTWVYLKPEVKSALDQYWKHYHPVFGVLDEKPEILLSIKDFFHPPQA</sequence>
<gene>
    <name evidence="1" type="ORF">B879_01368</name>
</gene>